<keyword evidence="5" id="KW-1185">Reference proteome</keyword>
<dbReference type="EnsemblMetazoa" id="CapteT80757">
    <property type="protein sequence ID" value="CapteP80757"/>
    <property type="gene ID" value="CapteG80757"/>
</dbReference>
<name>X2B9K7_CAPTE</name>
<evidence type="ECO:0000256" key="3">
    <source>
        <dbReference type="ARBA" id="ARBA00022737"/>
    </source>
</evidence>
<dbReference type="InterPro" id="IPR032675">
    <property type="entry name" value="LRR_dom_sf"/>
</dbReference>
<dbReference type="InterPro" id="IPR050541">
    <property type="entry name" value="LRR_TM_domain-containing"/>
</dbReference>
<keyword evidence="1" id="KW-0433">Leucine-rich repeat</keyword>
<reference evidence="4" key="3">
    <citation type="submission" date="2015-06" db="UniProtKB">
        <authorList>
            <consortium name="EnsemblMetazoa"/>
        </authorList>
    </citation>
    <scope>IDENTIFICATION</scope>
</reference>
<dbReference type="HOGENOM" id="CLU_193402_0_0_1"/>
<keyword evidence="3" id="KW-0677">Repeat</keyword>
<dbReference type="InterPro" id="IPR001611">
    <property type="entry name" value="Leu-rich_rpt"/>
</dbReference>
<dbReference type="OMA" id="FYCTVIS"/>
<evidence type="ECO:0000313" key="4">
    <source>
        <dbReference type="EnsemblMetazoa" id="CapteP80757"/>
    </source>
</evidence>
<keyword evidence="2" id="KW-0732">Signal</keyword>
<proteinExistence type="predicted"/>
<dbReference type="PANTHER" id="PTHR24369:SF210">
    <property type="entry name" value="CHAOPTIN-RELATED"/>
    <property type="match status" value="1"/>
</dbReference>
<dbReference type="Proteomes" id="UP000014760">
    <property type="component" value="Unassembled WGS sequence"/>
</dbReference>
<dbReference type="SUPFAM" id="SSF52058">
    <property type="entry name" value="L domain-like"/>
    <property type="match status" value="1"/>
</dbReference>
<evidence type="ECO:0000313" key="5">
    <source>
        <dbReference type="Proteomes" id="UP000014760"/>
    </source>
</evidence>
<dbReference type="EMBL" id="AMQN01008252">
    <property type="status" value="NOT_ANNOTATED_CDS"/>
    <property type="molecule type" value="Genomic_DNA"/>
</dbReference>
<evidence type="ECO:0000256" key="1">
    <source>
        <dbReference type="ARBA" id="ARBA00022614"/>
    </source>
</evidence>
<dbReference type="PANTHER" id="PTHR24369">
    <property type="entry name" value="ANTIGEN BSP, PUTATIVE-RELATED"/>
    <property type="match status" value="1"/>
</dbReference>
<organism evidence="4 5">
    <name type="scientific">Capitella teleta</name>
    <name type="common">Polychaete worm</name>
    <dbReference type="NCBI Taxonomy" id="283909"/>
    <lineage>
        <taxon>Eukaryota</taxon>
        <taxon>Metazoa</taxon>
        <taxon>Spiralia</taxon>
        <taxon>Lophotrochozoa</taxon>
        <taxon>Annelida</taxon>
        <taxon>Polychaeta</taxon>
        <taxon>Sedentaria</taxon>
        <taxon>Scolecida</taxon>
        <taxon>Capitellidae</taxon>
        <taxon>Capitella</taxon>
    </lineage>
</organism>
<evidence type="ECO:0008006" key="6">
    <source>
        <dbReference type="Google" id="ProtNLM"/>
    </source>
</evidence>
<evidence type="ECO:0000256" key="2">
    <source>
        <dbReference type="ARBA" id="ARBA00022729"/>
    </source>
</evidence>
<dbReference type="Pfam" id="PF13855">
    <property type="entry name" value="LRR_8"/>
    <property type="match status" value="1"/>
</dbReference>
<reference evidence="5" key="2">
    <citation type="journal article" date="2013" name="Nature">
        <title>Insights into bilaterian evolution from three spiralian genomes.</title>
        <authorList>
            <person name="Simakov O."/>
            <person name="Marletaz F."/>
            <person name="Cho S.J."/>
            <person name="Edsinger-Gonzales E."/>
            <person name="Havlak P."/>
            <person name="Hellsten U."/>
            <person name="Kuo D.H."/>
            <person name="Larsson T."/>
            <person name="Lv J."/>
            <person name="Arendt D."/>
            <person name="Savage R."/>
            <person name="Osoegawa K."/>
            <person name="de Jong P."/>
            <person name="Grimwood J."/>
            <person name="Chapman J.A."/>
            <person name="Shapiro H."/>
            <person name="Aerts A."/>
            <person name="Otillar R.P."/>
            <person name="Terry A.Y."/>
            <person name="Boore J.L."/>
            <person name="Grigoriev I.V."/>
            <person name="Lindberg D.R."/>
            <person name="Seaver E.C."/>
            <person name="Weisblat D.A."/>
            <person name="Putnam N.H."/>
            <person name="Rokhsar D.S."/>
        </authorList>
    </citation>
    <scope>NUCLEOTIDE SEQUENCE</scope>
    <source>
        <strain evidence="5">I ESC-2004</strain>
    </source>
</reference>
<protein>
    <recommendedName>
        <fullName evidence="6">Receptor L-domain domain-containing protein</fullName>
    </recommendedName>
</protein>
<accession>X2B9K7</accession>
<sequence length="70" mass="8017">MTKIHEDIPLNVTQIILRANSITNIGPNSFSKFTELTHLYLGFNKIRTINDAAFEALVKLKILILHINVW</sequence>
<dbReference type="STRING" id="283909.R7UDL6"/>
<reference evidence="5" key="1">
    <citation type="submission" date="2012-12" db="EMBL/GenBank/DDBJ databases">
        <authorList>
            <person name="Hellsten U."/>
            <person name="Grimwood J."/>
            <person name="Chapman J.A."/>
            <person name="Shapiro H."/>
            <person name="Aerts A."/>
            <person name="Otillar R.P."/>
            <person name="Terry A.Y."/>
            <person name="Boore J.L."/>
            <person name="Simakov O."/>
            <person name="Marletaz F."/>
            <person name="Cho S.-J."/>
            <person name="Edsinger-Gonzales E."/>
            <person name="Havlak P."/>
            <person name="Kuo D.-H."/>
            <person name="Larsson T."/>
            <person name="Lv J."/>
            <person name="Arendt D."/>
            <person name="Savage R."/>
            <person name="Osoegawa K."/>
            <person name="de Jong P."/>
            <person name="Lindberg D.R."/>
            <person name="Seaver E.C."/>
            <person name="Weisblat D.A."/>
            <person name="Putnam N.H."/>
            <person name="Grigoriev I.V."/>
            <person name="Rokhsar D.S."/>
        </authorList>
    </citation>
    <scope>NUCLEOTIDE SEQUENCE</scope>
    <source>
        <strain evidence="5">I ESC-2004</strain>
    </source>
</reference>
<dbReference type="Gene3D" id="3.80.10.10">
    <property type="entry name" value="Ribonuclease Inhibitor"/>
    <property type="match status" value="1"/>
</dbReference>
<dbReference type="OrthoDB" id="6150654at2759"/>